<evidence type="ECO:0000313" key="1">
    <source>
        <dbReference type="EMBL" id="WIG00314.1"/>
    </source>
</evidence>
<accession>A0ABY8V4C6</accession>
<dbReference type="RefSeq" id="WP_231419905.1">
    <property type="nucleotide sequence ID" value="NZ_CP126447.1"/>
</dbReference>
<keyword evidence="2" id="KW-1185">Reference proteome</keyword>
<sequence length="141" mass="16608">MGMYTGLRCKVIIKKEYREELKRLHENRFDWSKSEVDFIKEFSEVERSDFIPFGSSSYMPKGWEDGFEYGYDEETGLLKFACSLKNYSDAIEEFNKVLGKVIEEVIHLEKRNEELESGKLYVLVQGDLVEENINKEMAPRI</sequence>
<gene>
    <name evidence="1" type="ORF">QNI29_20925</name>
</gene>
<dbReference type="Proteomes" id="UP001236652">
    <property type="component" value="Plasmid unnamed"/>
</dbReference>
<proteinExistence type="predicted"/>
<reference evidence="1 2" key="1">
    <citation type="submission" date="2023-05" db="EMBL/GenBank/DDBJ databases">
        <title>Comparative genomics reveals the evidence of polycyclic aromatic hydrocarbons degradation in moderately halophilic genus Pontibacillus.</title>
        <authorList>
            <person name="Yang H."/>
            <person name="Qian Z."/>
        </authorList>
    </citation>
    <scope>NUCLEOTIDE SEQUENCE [LARGE SCALE GENOMIC DNA]</scope>
    <source>
        <strain evidence="2">HN14</strain>
        <plasmid evidence="1 2">unnamed</plasmid>
    </source>
</reference>
<protein>
    <submittedName>
        <fullName evidence="1">Uncharacterized protein</fullName>
    </submittedName>
</protein>
<organism evidence="1 2">
    <name type="scientific">Pontibacillus chungwhensis</name>
    <dbReference type="NCBI Taxonomy" id="265426"/>
    <lineage>
        <taxon>Bacteria</taxon>
        <taxon>Bacillati</taxon>
        <taxon>Bacillota</taxon>
        <taxon>Bacilli</taxon>
        <taxon>Bacillales</taxon>
        <taxon>Bacillaceae</taxon>
        <taxon>Pontibacillus</taxon>
    </lineage>
</organism>
<keyword evidence="1" id="KW-0614">Plasmid</keyword>
<dbReference type="EMBL" id="CP126447">
    <property type="protein sequence ID" value="WIG00314.1"/>
    <property type="molecule type" value="Genomic_DNA"/>
</dbReference>
<evidence type="ECO:0000313" key="2">
    <source>
        <dbReference type="Proteomes" id="UP001236652"/>
    </source>
</evidence>
<name>A0ABY8V4C6_9BACI</name>
<geneLocation type="plasmid" evidence="1 2">
    <name>unnamed</name>
</geneLocation>